<dbReference type="GO" id="GO:0016114">
    <property type="term" value="P:terpenoid biosynthetic process"/>
    <property type="evidence" value="ECO:0007669"/>
    <property type="project" value="UniProtKB-UniRule"/>
</dbReference>
<dbReference type="UniPathway" id="UPA00056">
    <property type="reaction ID" value="UER00094"/>
</dbReference>
<accession>A0A291QWU6</accession>
<dbReference type="OrthoDB" id="9809438at2"/>
<dbReference type="Gene3D" id="3.30.70.890">
    <property type="entry name" value="GHMP kinase, C-terminal domain"/>
    <property type="match status" value="1"/>
</dbReference>
<evidence type="ECO:0000313" key="12">
    <source>
        <dbReference type="EMBL" id="ATL48407.1"/>
    </source>
</evidence>
<dbReference type="Pfam" id="PF00288">
    <property type="entry name" value="GHMP_kinases_N"/>
    <property type="match status" value="1"/>
</dbReference>
<dbReference type="HAMAP" id="MF_00061">
    <property type="entry name" value="IspE"/>
    <property type="match status" value="1"/>
</dbReference>
<dbReference type="GO" id="GO:0005524">
    <property type="term" value="F:ATP binding"/>
    <property type="evidence" value="ECO:0007669"/>
    <property type="project" value="UniProtKB-UniRule"/>
</dbReference>
<dbReference type="AlphaFoldDB" id="A0A291QWU6"/>
<evidence type="ECO:0000256" key="5">
    <source>
        <dbReference type="ARBA" id="ARBA00022741"/>
    </source>
</evidence>
<proteinExistence type="inferred from homology"/>
<dbReference type="InterPro" id="IPR020568">
    <property type="entry name" value="Ribosomal_Su5_D2-typ_SF"/>
</dbReference>
<evidence type="ECO:0000259" key="10">
    <source>
        <dbReference type="Pfam" id="PF00288"/>
    </source>
</evidence>
<sequence>MIAFPNCKINLGLHVLNKRVDGFHDLETVFLPLALKDVLEIITADKLTFTMTGINIPGSADDNLCLSAYRLLKRDFPLLPPVHIHLHKVIPTGAGLGGGSSDAAFTLKLLNEKYHLGIRQETLLQYAAQLGSDCAFFIENTPCYATGRGEILEPLAVDLSAYQFLLVHPGIHVNTGWAFGQLSPGKPGHSLREVNFKDVQDYKGKVSNDFEAAVFQAHPEIAAIKEQMYATGALYASMSGSGSAVYGIYEKGKKITGLFSETGYSVFRIS</sequence>
<dbReference type="KEGG" id="cbae:COR50_15245"/>
<evidence type="ECO:0000256" key="7">
    <source>
        <dbReference type="ARBA" id="ARBA00022840"/>
    </source>
</evidence>
<dbReference type="PIRSF" id="PIRSF010376">
    <property type="entry name" value="IspE"/>
    <property type="match status" value="1"/>
</dbReference>
<dbReference type="InterPro" id="IPR014721">
    <property type="entry name" value="Ribsml_uS5_D2-typ_fold_subgr"/>
</dbReference>
<dbReference type="EMBL" id="CP023777">
    <property type="protein sequence ID" value="ATL48407.1"/>
    <property type="molecule type" value="Genomic_DNA"/>
</dbReference>
<evidence type="ECO:0000256" key="9">
    <source>
        <dbReference type="HAMAP-Rule" id="MF_00061"/>
    </source>
</evidence>
<evidence type="ECO:0000259" key="11">
    <source>
        <dbReference type="Pfam" id="PF08544"/>
    </source>
</evidence>
<dbReference type="InterPro" id="IPR013750">
    <property type="entry name" value="GHMP_kinase_C_dom"/>
</dbReference>
<evidence type="ECO:0000256" key="3">
    <source>
        <dbReference type="ARBA" id="ARBA00017473"/>
    </source>
</evidence>
<comment type="similarity">
    <text evidence="1 9">Belongs to the GHMP kinase family. IspE subfamily.</text>
</comment>
<evidence type="ECO:0000256" key="6">
    <source>
        <dbReference type="ARBA" id="ARBA00022777"/>
    </source>
</evidence>
<keyword evidence="4 9" id="KW-0808">Transferase</keyword>
<dbReference type="InterPro" id="IPR004424">
    <property type="entry name" value="IspE"/>
</dbReference>
<feature type="binding site" evidence="9">
    <location>
        <begin position="91"/>
        <end position="101"/>
    </location>
    <ligand>
        <name>ATP</name>
        <dbReference type="ChEBI" id="CHEBI:30616"/>
    </ligand>
</feature>
<dbReference type="Gene3D" id="3.30.230.10">
    <property type="match status" value="1"/>
</dbReference>
<keyword evidence="7 9" id="KW-0067">ATP-binding</keyword>
<dbReference type="Pfam" id="PF08544">
    <property type="entry name" value="GHMP_kinases_C"/>
    <property type="match status" value="1"/>
</dbReference>
<evidence type="ECO:0000313" key="13">
    <source>
        <dbReference type="Proteomes" id="UP000220133"/>
    </source>
</evidence>
<name>A0A291QWU6_9BACT</name>
<evidence type="ECO:0000256" key="1">
    <source>
        <dbReference type="ARBA" id="ARBA00009684"/>
    </source>
</evidence>
<dbReference type="InterPro" id="IPR006204">
    <property type="entry name" value="GHMP_kinase_N_dom"/>
</dbReference>
<keyword evidence="6 9" id="KW-0418">Kinase</keyword>
<dbReference type="SUPFAM" id="SSF55060">
    <property type="entry name" value="GHMP Kinase, C-terminal domain"/>
    <property type="match status" value="1"/>
</dbReference>
<comment type="function">
    <text evidence="9">Catalyzes the phosphorylation of the position 2 hydroxy group of 4-diphosphocytidyl-2C-methyl-D-erythritol.</text>
</comment>
<comment type="pathway">
    <text evidence="9">Isoprenoid biosynthesis; isopentenyl diphosphate biosynthesis via DXP pathway; isopentenyl diphosphate from 1-deoxy-D-xylulose 5-phosphate: step 3/6.</text>
</comment>
<protein>
    <recommendedName>
        <fullName evidence="3 9">4-diphosphocytidyl-2-C-methyl-D-erythritol kinase</fullName>
        <shortName evidence="9">CMK</shortName>
        <ecNumber evidence="2 9">2.7.1.148</ecNumber>
    </recommendedName>
    <alternativeName>
        <fullName evidence="8 9">4-(cytidine-5'-diphospho)-2-C-methyl-D-erythritol kinase</fullName>
    </alternativeName>
</protein>
<keyword evidence="5 9" id="KW-0547">Nucleotide-binding</keyword>
<gene>
    <name evidence="9" type="primary">ispE</name>
    <name evidence="12" type="ORF">COR50_15245</name>
</gene>
<evidence type="ECO:0000256" key="4">
    <source>
        <dbReference type="ARBA" id="ARBA00022679"/>
    </source>
</evidence>
<dbReference type="InterPro" id="IPR036554">
    <property type="entry name" value="GHMP_kinase_C_sf"/>
</dbReference>
<dbReference type="RefSeq" id="WP_098194781.1">
    <property type="nucleotide sequence ID" value="NZ_CP023777.1"/>
</dbReference>
<organism evidence="12 13">
    <name type="scientific">Chitinophaga caeni</name>
    <dbReference type="NCBI Taxonomy" id="2029983"/>
    <lineage>
        <taxon>Bacteria</taxon>
        <taxon>Pseudomonadati</taxon>
        <taxon>Bacteroidota</taxon>
        <taxon>Chitinophagia</taxon>
        <taxon>Chitinophagales</taxon>
        <taxon>Chitinophagaceae</taxon>
        <taxon>Chitinophaga</taxon>
    </lineage>
</organism>
<comment type="catalytic activity">
    <reaction evidence="9">
        <text>4-CDP-2-C-methyl-D-erythritol + ATP = 4-CDP-2-C-methyl-D-erythritol 2-phosphate + ADP + H(+)</text>
        <dbReference type="Rhea" id="RHEA:18437"/>
        <dbReference type="ChEBI" id="CHEBI:15378"/>
        <dbReference type="ChEBI" id="CHEBI:30616"/>
        <dbReference type="ChEBI" id="CHEBI:57823"/>
        <dbReference type="ChEBI" id="CHEBI:57919"/>
        <dbReference type="ChEBI" id="CHEBI:456216"/>
        <dbReference type="EC" id="2.7.1.148"/>
    </reaction>
</comment>
<keyword evidence="13" id="KW-1185">Reference proteome</keyword>
<keyword evidence="9" id="KW-0414">Isoprene biosynthesis</keyword>
<dbReference type="EC" id="2.7.1.148" evidence="2 9"/>
<dbReference type="SUPFAM" id="SSF54211">
    <property type="entry name" value="Ribosomal protein S5 domain 2-like"/>
    <property type="match status" value="1"/>
</dbReference>
<feature type="active site" evidence="9">
    <location>
        <position position="8"/>
    </location>
</feature>
<dbReference type="Proteomes" id="UP000220133">
    <property type="component" value="Chromosome"/>
</dbReference>
<dbReference type="PANTHER" id="PTHR43527">
    <property type="entry name" value="4-DIPHOSPHOCYTIDYL-2-C-METHYL-D-ERYTHRITOL KINASE, CHLOROPLASTIC"/>
    <property type="match status" value="1"/>
</dbReference>
<evidence type="ECO:0000256" key="8">
    <source>
        <dbReference type="ARBA" id="ARBA00032554"/>
    </source>
</evidence>
<evidence type="ECO:0000256" key="2">
    <source>
        <dbReference type="ARBA" id="ARBA00012052"/>
    </source>
</evidence>
<dbReference type="GO" id="GO:0050515">
    <property type="term" value="F:4-(cytidine 5'-diphospho)-2-C-methyl-D-erythritol kinase activity"/>
    <property type="evidence" value="ECO:0007669"/>
    <property type="project" value="UniProtKB-UniRule"/>
</dbReference>
<dbReference type="PANTHER" id="PTHR43527:SF2">
    <property type="entry name" value="4-DIPHOSPHOCYTIDYL-2-C-METHYL-D-ERYTHRITOL KINASE, CHLOROPLASTIC"/>
    <property type="match status" value="1"/>
</dbReference>
<dbReference type="NCBIfam" id="TIGR00154">
    <property type="entry name" value="ispE"/>
    <property type="match status" value="1"/>
</dbReference>
<dbReference type="GO" id="GO:0019288">
    <property type="term" value="P:isopentenyl diphosphate biosynthetic process, methylerythritol 4-phosphate pathway"/>
    <property type="evidence" value="ECO:0007669"/>
    <property type="project" value="UniProtKB-UniRule"/>
</dbReference>
<feature type="active site" evidence="9">
    <location>
        <position position="133"/>
    </location>
</feature>
<feature type="domain" description="GHMP kinase C-terminal" evidence="11">
    <location>
        <begin position="210"/>
        <end position="251"/>
    </location>
</feature>
<feature type="domain" description="GHMP kinase N-terminal" evidence="10">
    <location>
        <begin position="63"/>
        <end position="137"/>
    </location>
</feature>
<reference evidence="12 13" key="1">
    <citation type="submission" date="2017-10" db="EMBL/GenBank/DDBJ databases">
        <title>Paenichitinophaga pekingensis gen. nov., sp. nov., isolated from activated sludge.</title>
        <authorList>
            <person name="Jin D."/>
            <person name="Kong X."/>
            <person name="Deng Y."/>
            <person name="Bai Z."/>
        </authorList>
    </citation>
    <scope>NUCLEOTIDE SEQUENCE [LARGE SCALE GENOMIC DNA]</scope>
    <source>
        <strain evidence="12 13">13</strain>
    </source>
</reference>